<organism evidence="3 4">
    <name type="scientific">Symbiodinium microadriaticum</name>
    <name type="common">Dinoflagellate</name>
    <name type="synonym">Zooxanthella microadriatica</name>
    <dbReference type="NCBI Taxonomy" id="2951"/>
    <lineage>
        <taxon>Eukaryota</taxon>
        <taxon>Sar</taxon>
        <taxon>Alveolata</taxon>
        <taxon>Dinophyceae</taxon>
        <taxon>Suessiales</taxon>
        <taxon>Symbiodiniaceae</taxon>
        <taxon>Symbiodinium</taxon>
    </lineage>
</organism>
<dbReference type="Proteomes" id="UP000186817">
    <property type="component" value="Unassembled WGS sequence"/>
</dbReference>
<feature type="transmembrane region" description="Helical" evidence="2">
    <location>
        <begin position="207"/>
        <end position="227"/>
    </location>
</feature>
<evidence type="ECO:0000256" key="2">
    <source>
        <dbReference type="SAM" id="Phobius"/>
    </source>
</evidence>
<keyword evidence="2" id="KW-0812">Transmembrane</keyword>
<dbReference type="SUPFAM" id="SSF103473">
    <property type="entry name" value="MFS general substrate transporter"/>
    <property type="match status" value="1"/>
</dbReference>
<proteinExistence type="predicted"/>
<dbReference type="EMBL" id="LSRX01000158">
    <property type="protein sequence ID" value="OLQ06502.1"/>
    <property type="molecule type" value="Genomic_DNA"/>
</dbReference>
<evidence type="ECO:0000313" key="4">
    <source>
        <dbReference type="Proteomes" id="UP000186817"/>
    </source>
</evidence>
<feature type="transmembrane region" description="Helical" evidence="2">
    <location>
        <begin position="107"/>
        <end position="125"/>
    </location>
</feature>
<comment type="caution">
    <text evidence="3">The sequence shown here is derived from an EMBL/GenBank/DDBJ whole genome shotgun (WGS) entry which is preliminary data.</text>
</comment>
<protein>
    <submittedName>
        <fullName evidence="3">Uncharacterized protein</fullName>
    </submittedName>
</protein>
<evidence type="ECO:0000256" key="1">
    <source>
        <dbReference type="SAM" id="MobiDB-lite"/>
    </source>
</evidence>
<dbReference type="OrthoDB" id="410770at2759"/>
<feature type="transmembrane region" description="Helical" evidence="2">
    <location>
        <begin position="174"/>
        <end position="195"/>
    </location>
</feature>
<accession>A0A1Q9EGE2</accession>
<keyword evidence="2" id="KW-0472">Membrane</keyword>
<feature type="transmembrane region" description="Helical" evidence="2">
    <location>
        <begin position="131"/>
        <end position="153"/>
    </location>
</feature>
<sequence>MIYPTQVSQHHSPADDLADKAAEGDQVHPEELPATSREQMVWNMVFYSYERAFSIAAIEVATIMLLEVLYGWSTELSGLSFVAIALGSGLVTAIAAFAISHGLLTEAGTFAVMSFLGLCGSILLFDFNFFGAGSLIIADIIVYGGASVANGIAEAWACRAATKGTSYNIEVFRFHNIFGISISRFCAPIVARFLLDFGGRDLYASLQVFLCFAAAVTVYKTVLLVYIGHDGCQTKLQNSNNINQDPLAFTTIDMEGGGNSVIANAKVCCLMFLMVLP</sequence>
<feature type="transmembrane region" description="Helical" evidence="2">
    <location>
        <begin position="52"/>
        <end position="72"/>
    </location>
</feature>
<keyword evidence="4" id="KW-1185">Reference proteome</keyword>
<feature type="compositionally biased region" description="Polar residues" evidence="1">
    <location>
        <begin position="1"/>
        <end position="11"/>
    </location>
</feature>
<gene>
    <name evidence="3" type="ORF">AK812_SmicGene10149</name>
</gene>
<dbReference type="InterPro" id="IPR036259">
    <property type="entry name" value="MFS_trans_sf"/>
</dbReference>
<keyword evidence="2" id="KW-1133">Transmembrane helix</keyword>
<feature type="transmembrane region" description="Helical" evidence="2">
    <location>
        <begin position="78"/>
        <end position="100"/>
    </location>
</feature>
<dbReference type="AlphaFoldDB" id="A0A1Q9EGE2"/>
<feature type="compositionally biased region" description="Basic and acidic residues" evidence="1">
    <location>
        <begin position="12"/>
        <end position="31"/>
    </location>
</feature>
<evidence type="ECO:0000313" key="3">
    <source>
        <dbReference type="EMBL" id="OLQ06502.1"/>
    </source>
</evidence>
<name>A0A1Q9EGE2_SYMMI</name>
<feature type="region of interest" description="Disordered" evidence="1">
    <location>
        <begin position="1"/>
        <end position="31"/>
    </location>
</feature>
<reference evidence="3 4" key="1">
    <citation type="submission" date="2016-02" db="EMBL/GenBank/DDBJ databases">
        <title>Genome analysis of coral dinoflagellate symbionts highlights evolutionary adaptations to a symbiotic lifestyle.</title>
        <authorList>
            <person name="Aranda M."/>
            <person name="Li Y."/>
            <person name="Liew Y.J."/>
            <person name="Baumgarten S."/>
            <person name="Simakov O."/>
            <person name="Wilson M."/>
            <person name="Piel J."/>
            <person name="Ashoor H."/>
            <person name="Bougouffa S."/>
            <person name="Bajic V.B."/>
            <person name="Ryu T."/>
            <person name="Ravasi T."/>
            <person name="Bayer T."/>
            <person name="Micklem G."/>
            <person name="Kim H."/>
            <person name="Bhak J."/>
            <person name="Lajeunesse T.C."/>
            <person name="Voolstra C.R."/>
        </authorList>
    </citation>
    <scope>NUCLEOTIDE SEQUENCE [LARGE SCALE GENOMIC DNA]</scope>
    <source>
        <strain evidence="3 4">CCMP2467</strain>
    </source>
</reference>